<dbReference type="Pfam" id="PF06973">
    <property type="entry name" value="DUF1297"/>
    <property type="match status" value="1"/>
</dbReference>
<evidence type="ECO:0000256" key="3">
    <source>
        <dbReference type="ARBA" id="ARBA00022598"/>
    </source>
</evidence>
<organism evidence="12 16">
    <name type="scientific">Candidatus Methanofastidiosum methylothiophilum</name>
    <dbReference type="NCBI Taxonomy" id="1705564"/>
    <lineage>
        <taxon>Archaea</taxon>
        <taxon>Methanobacteriati</taxon>
        <taxon>Methanobacteriota</taxon>
        <taxon>Stenosarchaea group</taxon>
        <taxon>Candidatus Methanofastidiosia</taxon>
        <taxon>Candidatus Methanofastidiosales</taxon>
        <taxon>Candidatus Methanofastidiosaceae</taxon>
        <taxon>Candidatus Methanofastidiosum</taxon>
    </lineage>
</organism>
<evidence type="ECO:0000256" key="5">
    <source>
        <dbReference type="ARBA" id="ARBA00022741"/>
    </source>
</evidence>
<dbReference type="PATRIC" id="fig|1706437.3.peg.1327"/>
<comment type="pathway">
    <text evidence="10">Purine metabolism; IMP biosynthesis via de novo pathway; 5-formamido-1-(5-phospho-D-ribosyl)imidazole-4-carboxamide from 5-amino-1-(5-phospho-D-ribosyl)imidazole-4-carboxamide (formate route): step 1/1.</text>
</comment>
<evidence type="ECO:0000256" key="8">
    <source>
        <dbReference type="ARBA" id="ARBA00022842"/>
    </source>
</evidence>
<comment type="function">
    <text evidence="10">Catalyzes the ATP- and formate-dependent formylation of 5-aminoimidazole-4-carboxamide-1-beta-d-ribofuranosyl 5'-monophosphate (AICAR) to 5-formaminoimidazole-4-carboxamide-1-beta-d-ribofuranosyl 5'-monophosphate (FAICAR) in the absence of folates.</text>
</comment>
<evidence type="ECO:0000256" key="2">
    <source>
        <dbReference type="ARBA" id="ARBA00001946"/>
    </source>
</evidence>
<evidence type="ECO:0000256" key="1">
    <source>
        <dbReference type="ARBA" id="ARBA00001936"/>
    </source>
</evidence>
<dbReference type="UniPathway" id="UPA00074">
    <property type="reaction ID" value="UER00134"/>
</dbReference>
<dbReference type="GO" id="GO:0006189">
    <property type="term" value="P:'de novo' IMP biosynthetic process"/>
    <property type="evidence" value="ECO:0007669"/>
    <property type="project" value="UniProtKB-UniRule"/>
</dbReference>
<comment type="caution">
    <text evidence="12">The sequence shown here is derived from an EMBL/GenBank/DDBJ whole genome shotgun (WGS) entry which is preliminary data.</text>
</comment>
<feature type="binding site" evidence="10">
    <location>
        <position position="14"/>
    </location>
    <ligand>
        <name>5-amino-1-(5-phospho-beta-D-ribosyl)imidazole-4-carboxamide</name>
        <dbReference type="ChEBI" id="CHEBI:58475"/>
    </ligand>
</feature>
<evidence type="ECO:0000256" key="10">
    <source>
        <dbReference type="HAMAP-Rule" id="MF_01163"/>
    </source>
</evidence>
<keyword evidence="8" id="KW-0460">Magnesium</keyword>
<dbReference type="GO" id="GO:0005524">
    <property type="term" value="F:ATP binding"/>
    <property type="evidence" value="ECO:0007669"/>
    <property type="project" value="UniProtKB-UniRule"/>
</dbReference>
<sequence length="338" mass="38546">MAATDYTIATLGSHSALQILKGAKDEGFKTLCIAKKGSEKVYRSFGVADEIISVDHFKELFNLQDGLAKRNTILIPHGSFIAYMKIDDFKNLKVMYFGNKDVLEWESARDLERKWLTKSNIKIPRIFNRPEDIDRPVIVKFYGAKGGMGYFLAKDTEDFYEKIADHINEKYVIQEYIIGVPAYFHYFYSLLTNELEIMSFDKRYESNVDSIGRISARDQFALKKIDPSYVVVGNMPITVRESLLPEIFGMGERVVEKSKELISERGLFGPFCLEGVITPEAEIYIFEISARIVAGTNLFEPYSPYTYIKYGKPMSTGRRIALEIKNAINTGRLSDIVC</sequence>
<comment type="catalytic activity">
    <reaction evidence="10">
        <text>5-amino-1-(5-phospho-beta-D-ribosyl)imidazole-4-carboxamide + formate + ATP = 5-formamido-1-(5-phospho-D-ribosyl)imidazole-4-carboxamide + ADP + phosphate</text>
        <dbReference type="Rhea" id="RHEA:24836"/>
        <dbReference type="ChEBI" id="CHEBI:15740"/>
        <dbReference type="ChEBI" id="CHEBI:30616"/>
        <dbReference type="ChEBI" id="CHEBI:43474"/>
        <dbReference type="ChEBI" id="CHEBI:58467"/>
        <dbReference type="ChEBI" id="CHEBI:58475"/>
        <dbReference type="ChEBI" id="CHEBI:456216"/>
        <dbReference type="EC" id="6.3.4.23"/>
    </reaction>
</comment>
<dbReference type="EC" id="6.3.4.23" evidence="10"/>
<evidence type="ECO:0000313" key="13">
    <source>
        <dbReference type="EMBL" id="KYC47219.1"/>
    </source>
</evidence>
<dbReference type="InterPro" id="IPR016185">
    <property type="entry name" value="PreATP-grasp_dom_sf"/>
</dbReference>
<dbReference type="Gene3D" id="3.40.50.20">
    <property type="match status" value="1"/>
</dbReference>
<evidence type="ECO:0000259" key="11">
    <source>
        <dbReference type="PROSITE" id="PS50975"/>
    </source>
</evidence>
<dbReference type="PANTHER" id="PTHR38147">
    <property type="entry name" value="5-FORMAMINOIMIDAZOLE-4-CARBOXAMIDE-1-(BETA)-D-RIBOFURANOSYL 5'-MONOPHOSPHATE SYNTHETASE-RELATED"/>
    <property type="match status" value="1"/>
</dbReference>
<evidence type="ECO:0000256" key="4">
    <source>
        <dbReference type="ARBA" id="ARBA00022723"/>
    </source>
</evidence>
<keyword evidence="5 10" id="KW-0547">Nucleotide-binding</keyword>
<keyword evidence="9" id="KW-0464">Manganese</keyword>
<dbReference type="EMBL" id="LNJC01000045">
    <property type="protein sequence ID" value="KYC49153.1"/>
    <property type="molecule type" value="Genomic_DNA"/>
</dbReference>
<evidence type="ECO:0000256" key="9">
    <source>
        <dbReference type="ARBA" id="ARBA00023211"/>
    </source>
</evidence>
<comment type="similarity">
    <text evidence="10">Belongs to the phosphohexose mutase family.</text>
</comment>
<dbReference type="SUPFAM" id="SSF52440">
    <property type="entry name" value="PreATP-grasp domain"/>
    <property type="match status" value="1"/>
</dbReference>
<dbReference type="InterPro" id="IPR009720">
    <property type="entry name" value="IMP_biosynth_PurP_C"/>
</dbReference>
<dbReference type="HAMAP" id="MF_01163">
    <property type="entry name" value="IMP_biosynth_PurP"/>
    <property type="match status" value="1"/>
</dbReference>
<dbReference type="Proteomes" id="UP000091929">
    <property type="component" value="Unassembled WGS sequence"/>
</dbReference>
<gene>
    <name evidence="12" type="primary">purP_2</name>
    <name evidence="10" type="synonym">purP</name>
    <name evidence="12" type="ORF">APG10_01490</name>
    <name evidence="13" type="ORF">APG11_01317</name>
    <name evidence="14" type="ORF">APG12_01649</name>
</gene>
<evidence type="ECO:0000313" key="15">
    <source>
        <dbReference type="Proteomes" id="UP000091929"/>
    </source>
</evidence>
<dbReference type="Proteomes" id="UP000092401">
    <property type="component" value="Unassembled WGS sequence"/>
</dbReference>
<keyword evidence="3 10" id="KW-0436">Ligase</keyword>
<dbReference type="GO" id="GO:0016879">
    <property type="term" value="F:ligase activity, forming carbon-nitrogen bonds"/>
    <property type="evidence" value="ECO:0007669"/>
    <property type="project" value="UniProtKB-UniRule"/>
</dbReference>
<dbReference type="PIRSF" id="PIRSF004602">
    <property type="entry name" value="ATPgrasp_PurP"/>
    <property type="match status" value="1"/>
</dbReference>
<dbReference type="PROSITE" id="PS50975">
    <property type="entry name" value="ATP_GRASP"/>
    <property type="match status" value="1"/>
</dbReference>
<dbReference type="InterPro" id="IPR023656">
    <property type="entry name" value="IMP_biosynth_PurP"/>
</dbReference>
<keyword evidence="6 10" id="KW-0658">Purine biosynthesis</keyword>
<comment type="cofactor">
    <cofactor evidence="1">
        <name>Mn(2+)</name>
        <dbReference type="ChEBI" id="CHEBI:29035"/>
    </cofactor>
</comment>
<dbReference type="InterPro" id="IPR013815">
    <property type="entry name" value="ATP_grasp_subdomain_1"/>
</dbReference>
<feature type="domain" description="ATP-grasp" evidence="11">
    <location>
        <begin position="100"/>
        <end position="329"/>
    </location>
</feature>
<dbReference type="Pfam" id="PF06849">
    <property type="entry name" value="DUF1246"/>
    <property type="match status" value="1"/>
</dbReference>
<accession>A0A150IVZ5</accession>
<feature type="binding site" evidence="10">
    <location>
        <position position="79"/>
    </location>
    <ligand>
        <name>5-amino-1-(5-phospho-beta-D-ribosyl)imidazole-4-carboxamide</name>
        <dbReference type="ChEBI" id="CHEBI:58475"/>
    </ligand>
</feature>
<accession>A0A150IJ66</accession>
<dbReference type="SUPFAM" id="SSF56059">
    <property type="entry name" value="Glutathione synthetase ATP-binding domain-like"/>
    <property type="match status" value="1"/>
</dbReference>
<dbReference type="InterPro" id="IPR011761">
    <property type="entry name" value="ATP-grasp"/>
</dbReference>
<evidence type="ECO:0000256" key="6">
    <source>
        <dbReference type="ARBA" id="ARBA00022755"/>
    </source>
</evidence>
<evidence type="ECO:0000313" key="14">
    <source>
        <dbReference type="EMBL" id="KYC49153.1"/>
    </source>
</evidence>
<dbReference type="EMBL" id="LNGE01000046">
    <property type="protein sequence ID" value="KYC44704.1"/>
    <property type="molecule type" value="Genomic_DNA"/>
</dbReference>
<evidence type="ECO:0000313" key="16">
    <source>
        <dbReference type="Proteomes" id="UP000092401"/>
    </source>
</evidence>
<evidence type="ECO:0000313" key="12">
    <source>
        <dbReference type="EMBL" id="KYC44704.1"/>
    </source>
</evidence>
<dbReference type="GO" id="GO:0000287">
    <property type="term" value="F:magnesium ion binding"/>
    <property type="evidence" value="ECO:0007669"/>
    <property type="project" value="InterPro"/>
</dbReference>
<accession>A0A150IQ96</accession>
<dbReference type="Proteomes" id="UP000092403">
    <property type="component" value="Unassembled WGS sequence"/>
</dbReference>
<dbReference type="EMBL" id="LNGF01000029">
    <property type="protein sequence ID" value="KYC47219.1"/>
    <property type="molecule type" value="Genomic_DNA"/>
</dbReference>
<evidence type="ECO:0000256" key="7">
    <source>
        <dbReference type="ARBA" id="ARBA00022840"/>
    </source>
</evidence>
<feature type="binding site" evidence="10">
    <location>
        <position position="234"/>
    </location>
    <ligand>
        <name>5-amino-1-(5-phospho-beta-D-ribosyl)imidazole-4-carboxamide</name>
        <dbReference type="ChEBI" id="CHEBI:58475"/>
    </ligand>
</feature>
<dbReference type="InterPro" id="IPR010672">
    <property type="entry name" value="IMP_biosynth_PurP_N"/>
</dbReference>
<dbReference type="AlphaFoldDB" id="A0A150IJ66"/>
<proteinExistence type="inferred from homology"/>
<keyword evidence="4" id="KW-0479">Metal-binding</keyword>
<feature type="binding site" evidence="10">
    <location>
        <position position="205"/>
    </location>
    <ligand>
        <name>ATP</name>
        <dbReference type="ChEBI" id="CHEBI:30616"/>
    </ligand>
</feature>
<reference evidence="15 16" key="1">
    <citation type="journal article" date="2016" name="ISME J.">
        <title>Chasing the elusive Euryarchaeota class WSA2: genomes reveal a uniquely fastidious methyl-reducing methanogen.</title>
        <authorList>
            <person name="Nobu M.K."/>
            <person name="Narihiro T."/>
            <person name="Kuroda K."/>
            <person name="Mei R."/>
            <person name="Liu W.T."/>
        </authorList>
    </citation>
    <scope>NUCLEOTIDE SEQUENCE [LARGE SCALE GENOMIC DNA]</scope>
    <source>
        <strain evidence="12">B03fssc0709_Meth_Bin005</strain>
        <strain evidence="13">B15fssc0709_Meth_Bin003</strain>
        <strain evidence="14">BMIXfssc0709_Meth_Bin006</strain>
    </source>
</reference>
<dbReference type="PANTHER" id="PTHR38147:SF2">
    <property type="entry name" value="5-FORMAMINOIMIDAZOLE-4-CARBOXAMIDE-1-(BETA)-D-RIBOFURANOSYL 5'-MONOPHOSPHATE SYNTHETASE"/>
    <property type="match status" value="1"/>
</dbReference>
<comment type="cofactor">
    <cofactor evidence="2">
        <name>Mg(2+)</name>
        <dbReference type="ChEBI" id="CHEBI:18420"/>
    </cofactor>
</comment>
<name>A0A150IJ66_9EURY</name>
<dbReference type="PATRIC" id="fig|1706438.3.peg.1653"/>
<protein>
    <recommendedName>
        <fullName evidence="10">5-formaminoimidazole-4-carboxamide-1-(beta)-D-ribofuranosyl 5'-monophosphate synthetase</fullName>
        <ecNumber evidence="10">6.3.4.23</ecNumber>
    </recommendedName>
    <alternativeName>
        <fullName evidence="10">5-aminoimidazole-4-carboxamide-1-beta-D-ribofuranosyl 5'-monophosphate--formate ligase</fullName>
    </alternativeName>
</protein>
<dbReference type="PATRIC" id="fig|1706436.3.peg.1511"/>
<dbReference type="Gene3D" id="3.30.470.20">
    <property type="entry name" value="ATP-grasp fold, B domain"/>
    <property type="match status" value="1"/>
</dbReference>
<dbReference type="Gene3D" id="3.30.1490.20">
    <property type="entry name" value="ATP-grasp fold, A domain"/>
    <property type="match status" value="1"/>
</dbReference>
<keyword evidence="7 10" id="KW-0067">ATP-binding</keyword>